<reference evidence="3" key="1">
    <citation type="submission" date="2020-06" db="EMBL/GenBank/DDBJ databases">
        <title>A novel thermopfilic bacterium from Erzurum, Turkey.</title>
        <authorList>
            <person name="Adiguzel A."/>
            <person name="Ay H."/>
            <person name="Baltaci M.O."/>
        </authorList>
    </citation>
    <scope>NUCLEOTIDE SEQUENCE</scope>
    <source>
        <strain evidence="3">P2</strain>
    </source>
</reference>
<evidence type="ECO:0000259" key="1">
    <source>
        <dbReference type="Pfam" id="PF00551"/>
    </source>
</evidence>
<dbReference type="PANTHER" id="PTHR11138:SF5">
    <property type="entry name" value="METHIONYL-TRNA FORMYLTRANSFERASE, MITOCHONDRIAL"/>
    <property type="match status" value="1"/>
</dbReference>
<dbReference type="GO" id="GO:0005829">
    <property type="term" value="C:cytosol"/>
    <property type="evidence" value="ECO:0007669"/>
    <property type="project" value="TreeGrafter"/>
</dbReference>
<dbReference type="InterPro" id="IPR036477">
    <property type="entry name" value="Formyl_transf_N_sf"/>
</dbReference>
<comment type="caution">
    <text evidence="3">The sequence shown here is derived from an EMBL/GenBank/DDBJ whole genome shotgun (WGS) entry which is preliminary data.</text>
</comment>
<dbReference type="AlphaFoldDB" id="A0A8J8GE14"/>
<dbReference type="SUPFAM" id="SSF53328">
    <property type="entry name" value="Formyltransferase"/>
    <property type="match status" value="1"/>
</dbReference>
<gene>
    <name evidence="3" type="ORF">HR057_08435</name>
</gene>
<dbReference type="Proteomes" id="UP000625804">
    <property type="component" value="Unassembled WGS sequence"/>
</dbReference>
<dbReference type="InterPro" id="IPR002376">
    <property type="entry name" value="Formyl_transf_N"/>
</dbReference>
<organism evidence="3 4">
    <name type="scientific">Calidifontibacillus erzurumensis</name>
    <dbReference type="NCBI Taxonomy" id="2741433"/>
    <lineage>
        <taxon>Bacteria</taxon>
        <taxon>Bacillati</taxon>
        <taxon>Bacillota</taxon>
        <taxon>Bacilli</taxon>
        <taxon>Bacillales</taxon>
        <taxon>Bacillaceae</taxon>
        <taxon>Calidifontibacillus/Schinkia group</taxon>
        <taxon>Calidifontibacillus</taxon>
    </lineage>
</organism>
<dbReference type="Gene3D" id="3.40.50.12230">
    <property type="match status" value="1"/>
</dbReference>
<evidence type="ECO:0000259" key="2">
    <source>
        <dbReference type="Pfam" id="PF02911"/>
    </source>
</evidence>
<dbReference type="PANTHER" id="PTHR11138">
    <property type="entry name" value="METHIONYL-TRNA FORMYLTRANSFERASE"/>
    <property type="match status" value="1"/>
</dbReference>
<protein>
    <submittedName>
        <fullName evidence="3">Methionyl-tRNA formyltransferase</fullName>
    </submittedName>
</protein>
<dbReference type="GO" id="GO:0004479">
    <property type="term" value="F:methionyl-tRNA formyltransferase activity"/>
    <property type="evidence" value="ECO:0007669"/>
    <property type="project" value="TreeGrafter"/>
</dbReference>
<dbReference type="InterPro" id="IPR011034">
    <property type="entry name" value="Formyl_transferase-like_C_sf"/>
</dbReference>
<dbReference type="Pfam" id="PF00551">
    <property type="entry name" value="Formyl_trans_N"/>
    <property type="match status" value="1"/>
</dbReference>
<keyword evidence="4" id="KW-1185">Reference proteome</keyword>
<feature type="domain" description="Formyl transferase N-terminal" evidence="1">
    <location>
        <begin position="37"/>
        <end position="170"/>
    </location>
</feature>
<sequence length="282" mass="32824">MKKIVFCGFGKLGKDCLERLIDEGYTISFIFTHKELQEESVDTFAKMKNLEYCYKDARKYLDEVKPRIIQLRPDYLVSVNYRYIIPREIFEIPKFAINIHGSLLPKYRGRTPHVWSIINGEEYSGITAHIIEETVDTGDIIAQIPVKIDPNDTGYSLLKKFEGLYPDLLINSINKLENNEPLLKQNENNASFFGKRTPEMGYIDFYKESYEIINFVRAQAHPYPGAYYYLIDGKKIIINRLIVEESISLNLPIGVITNINNDYYVKCKDNVLKIVDYKIVNY</sequence>
<dbReference type="SUPFAM" id="SSF50486">
    <property type="entry name" value="FMT C-terminal domain-like"/>
    <property type="match status" value="1"/>
</dbReference>
<dbReference type="Pfam" id="PF02911">
    <property type="entry name" value="Formyl_trans_C"/>
    <property type="match status" value="1"/>
</dbReference>
<evidence type="ECO:0000313" key="4">
    <source>
        <dbReference type="Proteomes" id="UP000625804"/>
    </source>
</evidence>
<dbReference type="EMBL" id="JABTTE010000009">
    <property type="protein sequence ID" value="NSL51794.1"/>
    <property type="molecule type" value="Genomic_DNA"/>
</dbReference>
<proteinExistence type="predicted"/>
<name>A0A8J8GE14_9BACI</name>
<accession>A0A8J8GE14</accession>
<evidence type="ECO:0000313" key="3">
    <source>
        <dbReference type="EMBL" id="NSL51794.1"/>
    </source>
</evidence>
<feature type="domain" description="Formyl transferase C-terminal" evidence="2">
    <location>
        <begin position="197"/>
        <end position="276"/>
    </location>
</feature>
<dbReference type="RefSeq" id="WP_173730998.1">
    <property type="nucleotide sequence ID" value="NZ_JABTTE010000009.1"/>
</dbReference>
<dbReference type="InterPro" id="IPR005793">
    <property type="entry name" value="Formyl_trans_C"/>
</dbReference>